<keyword evidence="11" id="KW-0413">Isomerase</keyword>
<evidence type="ECO:0000256" key="3">
    <source>
        <dbReference type="ARBA" id="ARBA00022741"/>
    </source>
</evidence>
<keyword evidence="10 15" id="KW-0234">DNA repair</keyword>
<gene>
    <name evidence="18" type="primary">recG</name>
    <name evidence="18" type="ORF">IV431_24140</name>
</gene>
<organism evidence="18 19">
    <name type="scientific">Rahnella victoriana</name>
    <dbReference type="NCBI Taxonomy" id="1510570"/>
    <lineage>
        <taxon>Bacteria</taxon>
        <taxon>Pseudomonadati</taxon>
        <taxon>Pseudomonadota</taxon>
        <taxon>Gammaproteobacteria</taxon>
        <taxon>Enterobacterales</taxon>
        <taxon>Yersiniaceae</taxon>
        <taxon>Rahnella</taxon>
    </lineage>
</organism>
<proteinExistence type="inferred from homology"/>
<evidence type="ECO:0000256" key="2">
    <source>
        <dbReference type="ARBA" id="ARBA00017846"/>
    </source>
</evidence>
<name>A0ABS0E2S5_9GAMM</name>
<dbReference type="InterPro" id="IPR004609">
    <property type="entry name" value="ATP-dep_DNA_helicase_RecG"/>
</dbReference>
<dbReference type="PROSITE" id="PS51192">
    <property type="entry name" value="HELICASE_ATP_BIND_1"/>
    <property type="match status" value="1"/>
</dbReference>
<dbReference type="Pfam" id="PF17191">
    <property type="entry name" value="RecG_wedge"/>
    <property type="match status" value="1"/>
</dbReference>
<dbReference type="Gene3D" id="2.40.50.140">
    <property type="entry name" value="Nucleic acid-binding proteins"/>
    <property type="match status" value="1"/>
</dbReference>
<accession>A0ABS0E2S5</accession>
<evidence type="ECO:0000256" key="5">
    <source>
        <dbReference type="ARBA" id="ARBA00022801"/>
    </source>
</evidence>
<dbReference type="RefSeq" id="WP_095924088.1">
    <property type="nucleotide sequence ID" value="NZ_CBCSED010000019.1"/>
</dbReference>
<evidence type="ECO:0000256" key="8">
    <source>
        <dbReference type="ARBA" id="ARBA00023125"/>
    </source>
</evidence>
<dbReference type="CDD" id="cd04488">
    <property type="entry name" value="RecG_wedge_OBF"/>
    <property type="match status" value="1"/>
</dbReference>
<dbReference type="InterPro" id="IPR047112">
    <property type="entry name" value="RecG/Mfd"/>
</dbReference>
<keyword evidence="9 15" id="KW-0233">DNA recombination</keyword>
<evidence type="ECO:0000313" key="19">
    <source>
        <dbReference type="Proteomes" id="UP000600307"/>
    </source>
</evidence>
<dbReference type="NCBIfam" id="NF008166">
    <property type="entry name" value="PRK10917.1-4"/>
    <property type="match status" value="1"/>
</dbReference>
<dbReference type="NCBIfam" id="NF008163">
    <property type="entry name" value="PRK10917.1-1"/>
    <property type="match status" value="1"/>
</dbReference>
<keyword evidence="8" id="KW-0238">DNA-binding</keyword>
<evidence type="ECO:0000256" key="13">
    <source>
        <dbReference type="ARBA" id="ARBA00034808"/>
    </source>
</evidence>
<keyword evidence="4 15" id="KW-0227">DNA damage</keyword>
<evidence type="ECO:0000256" key="11">
    <source>
        <dbReference type="ARBA" id="ARBA00023235"/>
    </source>
</evidence>
<keyword evidence="7 15" id="KW-0067">ATP-binding</keyword>
<evidence type="ECO:0000256" key="7">
    <source>
        <dbReference type="ARBA" id="ARBA00022840"/>
    </source>
</evidence>
<dbReference type="InterPro" id="IPR045562">
    <property type="entry name" value="RecG_dom3_C"/>
</dbReference>
<evidence type="ECO:0000256" key="6">
    <source>
        <dbReference type="ARBA" id="ARBA00022806"/>
    </source>
</evidence>
<dbReference type="Pfam" id="PF00270">
    <property type="entry name" value="DEAD"/>
    <property type="match status" value="1"/>
</dbReference>
<comment type="catalytic activity">
    <reaction evidence="14 15">
        <text>ATP + H2O = ADP + phosphate + H(+)</text>
        <dbReference type="Rhea" id="RHEA:13065"/>
        <dbReference type="ChEBI" id="CHEBI:15377"/>
        <dbReference type="ChEBI" id="CHEBI:15378"/>
        <dbReference type="ChEBI" id="CHEBI:30616"/>
        <dbReference type="ChEBI" id="CHEBI:43474"/>
        <dbReference type="ChEBI" id="CHEBI:456216"/>
        <dbReference type="EC" id="5.6.2.4"/>
    </reaction>
</comment>
<keyword evidence="19" id="KW-1185">Reference proteome</keyword>
<keyword evidence="5 15" id="KW-0378">Hydrolase</keyword>
<feature type="domain" description="Helicase C-terminal" evidence="17">
    <location>
        <begin position="482"/>
        <end position="628"/>
    </location>
</feature>
<evidence type="ECO:0000256" key="4">
    <source>
        <dbReference type="ARBA" id="ARBA00022763"/>
    </source>
</evidence>
<dbReference type="GO" id="GO:0016787">
    <property type="term" value="F:hydrolase activity"/>
    <property type="evidence" value="ECO:0007669"/>
    <property type="project" value="UniProtKB-KW"/>
</dbReference>
<dbReference type="InterPro" id="IPR033454">
    <property type="entry name" value="RecG_wedge"/>
</dbReference>
<evidence type="ECO:0000256" key="9">
    <source>
        <dbReference type="ARBA" id="ARBA00023172"/>
    </source>
</evidence>
<comment type="function">
    <text evidence="15">Plays a critical role in recombination and DNA repair. Helps process Holliday junction intermediates to mature products by catalyzing branch migration. Has replication fork regression activity, unwinds stalled or blocked replication forks to make a HJ that can be resolved. Has a DNA unwinding activity characteristic of a DNA helicase with 3'-5' polarity.</text>
</comment>
<dbReference type="NCBIfam" id="NF008165">
    <property type="entry name" value="PRK10917.1-3"/>
    <property type="match status" value="1"/>
</dbReference>
<dbReference type="Pfam" id="PF00271">
    <property type="entry name" value="Helicase_C"/>
    <property type="match status" value="1"/>
</dbReference>
<evidence type="ECO:0000313" key="18">
    <source>
        <dbReference type="EMBL" id="MBF7958643.1"/>
    </source>
</evidence>
<dbReference type="SUPFAM" id="SSF50249">
    <property type="entry name" value="Nucleic acid-binding proteins"/>
    <property type="match status" value="1"/>
</dbReference>
<dbReference type="CDD" id="cd18811">
    <property type="entry name" value="SF2_C_RecG"/>
    <property type="match status" value="1"/>
</dbReference>
<dbReference type="InterPro" id="IPR012340">
    <property type="entry name" value="NA-bd_OB-fold"/>
</dbReference>
<dbReference type="CDD" id="cd17992">
    <property type="entry name" value="DEXHc_RecG"/>
    <property type="match status" value="1"/>
</dbReference>
<protein>
    <recommendedName>
        <fullName evidence="2 15">ATP-dependent DNA helicase RecG</fullName>
        <ecNumber evidence="13 15">5.6.2.4</ecNumber>
    </recommendedName>
</protein>
<dbReference type="GO" id="GO:0003678">
    <property type="term" value="F:DNA helicase activity"/>
    <property type="evidence" value="ECO:0007669"/>
    <property type="project" value="UniProtKB-EC"/>
</dbReference>
<dbReference type="Proteomes" id="UP000600307">
    <property type="component" value="Unassembled WGS sequence"/>
</dbReference>
<dbReference type="SUPFAM" id="SSF52540">
    <property type="entry name" value="P-loop containing nucleoside triphosphate hydrolases"/>
    <property type="match status" value="2"/>
</dbReference>
<dbReference type="InterPro" id="IPR011545">
    <property type="entry name" value="DEAD/DEAH_box_helicase_dom"/>
</dbReference>
<dbReference type="Pfam" id="PF19833">
    <property type="entry name" value="RecG_dom3_C"/>
    <property type="match status" value="1"/>
</dbReference>
<dbReference type="EC" id="5.6.2.4" evidence="13 15"/>
<dbReference type="SMART" id="SM00487">
    <property type="entry name" value="DEXDc"/>
    <property type="match status" value="1"/>
</dbReference>
<dbReference type="NCBIfam" id="NF008168">
    <property type="entry name" value="PRK10917.2-2"/>
    <property type="match status" value="1"/>
</dbReference>
<evidence type="ECO:0000256" key="10">
    <source>
        <dbReference type="ARBA" id="ARBA00023204"/>
    </source>
</evidence>
<evidence type="ECO:0000259" key="16">
    <source>
        <dbReference type="PROSITE" id="PS51192"/>
    </source>
</evidence>
<evidence type="ECO:0000256" key="15">
    <source>
        <dbReference type="RuleBase" id="RU363016"/>
    </source>
</evidence>
<evidence type="ECO:0000256" key="1">
    <source>
        <dbReference type="ARBA" id="ARBA00007504"/>
    </source>
</evidence>
<comment type="similarity">
    <text evidence="1 15">Belongs to the helicase family. RecG subfamily.</text>
</comment>
<dbReference type="PANTHER" id="PTHR47964">
    <property type="entry name" value="ATP-DEPENDENT DNA HELICASE HOMOLOG RECG, CHLOROPLASTIC"/>
    <property type="match status" value="1"/>
</dbReference>
<comment type="catalytic activity">
    <reaction evidence="12 15">
        <text>Couples ATP hydrolysis with the unwinding of duplex DNA by translocating in the 3'-5' direction.</text>
        <dbReference type="EC" id="5.6.2.4"/>
    </reaction>
</comment>
<comment type="caution">
    <text evidence="18">The sequence shown here is derived from an EMBL/GenBank/DDBJ whole genome shotgun (WGS) entry which is preliminary data.</text>
</comment>
<dbReference type="InterPro" id="IPR014001">
    <property type="entry name" value="Helicase_ATP-bd"/>
</dbReference>
<evidence type="ECO:0000256" key="14">
    <source>
        <dbReference type="ARBA" id="ARBA00048988"/>
    </source>
</evidence>
<evidence type="ECO:0000256" key="12">
    <source>
        <dbReference type="ARBA" id="ARBA00034617"/>
    </source>
</evidence>
<dbReference type="SMART" id="SM00490">
    <property type="entry name" value="HELICc"/>
    <property type="match status" value="1"/>
</dbReference>
<dbReference type="PROSITE" id="PS51194">
    <property type="entry name" value="HELICASE_CTER"/>
    <property type="match status" value="1"/>
</dbReference>
<keyword evidence="3 15" id="KW-0547">Nucleotide-binding</keyword>
<evidence type="ECO:0000259" key="17">
    <source>
        <dbReference type="PROSITE" id="PS51194"/>
    </source>
</evidence>
<reference evidence="18 19" key="1">
    <citation type="submission" date="2020-11" db="EMBL/GenBank/DDBJ databases">
        <title>Taxonomic investigation of Rahnella spp.</title>
        <authorList>
            <person name="Lee S.D."/>
        </authorList>
    </citation>
    <scope>NUCLEOTIDE SEQUENCE [LARGE SCALE GENOMIC DNA]</scope>
    <source>
        <strain evidence="18 19">SAP-10</strain>
    </source>
</reference>
<dbReference type="PANTHER" id="PTHR47964:SF1">
    <property type="entry name" value="ATP-DEPENDENT DNA HELICASE HOMOLOG RECG, CHLOROPLASTIC"/>
    <property type="match status" value="1"/>
</dbReference>
<sequence length="693" mass="76784">MKGRLLDAIPLTSLSGVGASQADKLAKLGLETIQDLLLHLPLRYEDRTRLYTINDLQPGIFATIEGEVLRSDISFGRRRMLTCQISDGTGMVTLRFFNFNAAMKNSLAAGRRVTAYGEIKRGTIGAEIIHPEYRIQGENSEVVLQESLTPVYPTTEGIRQATLRKLTDQALELLDTVPIAELLPEELSRSLIPLPQALHLLHRPPPDIQLADLEKGHHPAQRRLIMEELLAHNLSMLAVRAGTQSYKALPLHHDDRLKNQFLASLPFSPTGAQQRVVAEIEQDLAKSYPMMRLVQGDVGSGKTLVAALAALCAIAQGQQVGLMAPTELLAEQHANNFRQWFEPLGIQVGWLAGKQKGKARQAQQDAIASGQVSMVVGTHAIFQEQVLFSSLSLVIIDEQHRFGVHQRLALWEKGLQQGFHPHQLIMTATPIPRTLAMTAYADLDTSVIDELPPGRTPVTTVAIPDTRRSDIISRVKSACEQENRQAYWVCTLIEESEMLEAQAAEATWEGLKEALPALNIGLVHGRMKAQEKQAVMQAFKQGEVQLLVATTVIEVGVDVPNASLMIIENPERLGLAQLHQLRGRVGRGAVASHCVLLYKTPLSKTAQKRLQVLRDSNDGFVIAQQDLEIRGPGELLGTRQTGSAEFKVADLLRDQAMIPDVQRIARYLQQQFPEHARALIERWLPERVRYTNA</sequence>
<keyword evidence="6 15" id="KW-0347">Helicase</keyword>
<dbReference type="InterPro" id="IPR001650">
    <property type="entry name" value="Helicase_C-like"/>
</dbReference>
<dbReference type="Gene3D" id="3.40.50.300">
    <property type="entry name" value="P-loop containing nucleotide triphosphate hydrolases"/>
    <property type="match status" value="2"/>
</dbReference>
<dbReference type="NCBIfam" id="TIGR00643">
    <property type="entry name" value="recG"/>
    <property type="match status" value="1"/>
</dbReference>
<dbReference type="InterPro" id="IPR027417">
    <property type="entry name" value="P-loop_NTPase"/>
</dbReference>
<feature type="domain" description="Helicase ATP-binding" evidence="16">
    <location>
        <begin position="283"/>
        <end position="448"/>
    </location>
</feature>
<dbReference type="EMBL" id="JADOBH010000009">
    <property type="protein sequence ID" value="MBF7958643.1"/>
    <property type="molecule type" value="Genomic_DNA"/>
</dbReference>